<dbReference type="SUPFAM" id="SSF57756">
    <property type="entry name" value="Retrovirus zinc finger-like domains"/>
    <property type="match status" value="1"/>
</dbReference>
<dbReference type="AlphaFoldDB" id="A0A087TSJ5"/>
<dbReference type="GO" id="GO:0008270">
    <property type="term" value="F:zinc ion binding"/>
    <property type="evidence" value="ECO:0007669"/>
    <property type="project" value="InterPro"/>
</dbReference>
<gene>
    <name evidence="1" type="ORF">X975_11200</name>
</gene>
<evidence type="ECO:0000313" key="1">
    <source>
        <dbReference type="EMBL" id="KFM68084.1"/>
    </source>
</evidence>
<dbReference type="Proteomes" id="UP000054359">
    <property type="component" value="Unassembled WGS sequence"/>
</dbReference>
<name>A0A087TSJ5_STEMI</name>
<proteinExistence type="predicted"/>
<evidence type="ECO:0008006" key="3">
    <source>
        <dbReference type="Google" id="ProtNLM"/>
    </source>
</evidence>
<accession>A0A087TSJ5</accession>
<keyword evidence="2" id="KW-1185">Reference proteome</keyword>
<evidence type="ECO:0000313" key="2">
    <source>
        <dbReference type="Proteomes" id="UP000054359"/>
    </source>
</evidence>
<reference evidence="1 2" key="1">
    <citation type="submission" date="2013-11" db="EMBL/GenBank/DDBJ databases">
        <title>Genome sequencing of Stegodyphus mimosarum.</title>
        <authorList>
            <person name="Bechsgaard J."/>
        </authorList>
    </citation>
    <scope>NUCLEOTIDE SEQUENCE [LARGE SCALE GENOMIC DNA]</scope>
</reference>
<organism evidence="1 2">
    <name type="scientific">Stegodyphus mimosarum</name>
    <name type="common">African social velvet spider</name>
    <dbReference type="NCBI Taxonomy" id="407821"/>
    <lineage>
        <taxon>Eukaryota</taxon>
        <taxon>Metazoa</taxon>
        <taxon>Ecdysozoa</taxon>
        <taxon>Arthropoda</taxon>
        <taxon>Chelicerata</taxon>
        <taxon>Arachnida</taxon>
        <taxon>Araneae</taxon>
        <taxon>Araneomorphae</taxon>
        <taxon>Entelegynae</taxon>
        <taxon>Eresoidea</taxon>
        <taxon>Eresidae</taxon>
        <taxon>Stegodyphus</taxon>
    </lineage>
</organism>
<dbReference type="InterPro" id="IPR036875">
    <property type="entry name" value="Znf_CCHC_sf"/>
</dbReference>
<protein>
    <recommendedName>
        <fullName evidence="3">Tick transposon</fullName>
    </recommendedName>
</protein>
<sequence>MQKMSPFLTNKYIHSFIGEPRNIKRLRSGDLLIDTTSAIQSASLLKLTKLGQIDVTVSAHKTLNFSRGLISEIDLLSVSEEEFVSELANQNICAARRIKMRKEGQLIGTKHVILTFKSPDLPKNIKAGYLNCPVRPYIPNPMRCFQCQCFGHSKISCRGKLTSARCAMVGHDSDTCTAASLCI</sequence>
<dbReference type="GO" id="GO:0003676">
    <property type="term" value="F:nucleic acid binding"/>
    <property type="evidence" value="ECO:0007669"/>
    <property type="project" value="InterPro"/>
</dbReference>
<dbReference type="EMBL" id="KK116546">
    <property type="protein sequence ID" value="KFM68084.1"/>
    <property type="molecule type" value="Genomic_DNA"/>
</dbReference>
<feature type="non-terminal residue" evidence="1">
    <location>
        <position position="183"/>
    </location>
</feature>
<dbReference type="OrthoDB" id="6434572at2759"/>
<dbReference type="OMA" id="ANQNICA"/>